<dbReference type="EMBL" id="JADFFK010000006">
    <property type="protein sequence ID" value="MBE9637236.1"/>
    <property type="molecule type" value="Genomic_DNA"/>
</dbReference>
<evidence type="ECO:0000313" key="7">
    <source>
        <dbReference type="Proteomes" id="UP000607796"/>
    </source>
</evidence>
<dbReference type="RefSeq" id="WP_194134544.1">
    <property type="nucleotide sequence ID" value="NZ_JADFFK010000006.1"/>
</dbReference>
<dbReference type="PROSITE" id="PS51078">
    <property type="entry name" value="ICLR_ED"/>
    <property type="match status" value="1"/>
</dbReference>
<keyword evidence="7" id="KW-1185">Reference proteome</keyword>
<dbReference type="PANTHER" id="PTHR30136">
    <property type="entry name" value="HELIX-TURN-HELIX TRANSCRIPTIONAL REGULATOR, ICLR FAMILY"/>
    <property type="match status" value="1"/>
</dbReference>
<dbReference type="SMART" id="SM00346">
    <property type="entry name" value="HTH_ICLR"/>
    <property type="match status" value="1"/>
</dbReference>
<evidence type="ECO:0000259" key="4">
    <source>
        <dbReference type="PROSITE" id="PS51077"/>
    </source>
</evidence>
<dbReference type="InterPro" id="IPR050707">
    <property type="entry name" value="HTH_MetabolicPath_Reg"/>
</dbReference>
<comment type="caution">
    <text evidence="6">The sequence shown here is derived from an EMBL/GenBank/DDBJ whole genome shotgun (WGS) entry which is preliminary data.</text>
</comment>
<dbReference type="SUPFAM" id="SSF46785">
    <property type="entry name" value="Winged helix' DNA-binding domain"/>
    <property type="match status" value="1"/>
</dbReference>
<proteinExistence type="predicted"/>
<accession>A0ABR9X130</accession>
<evidence type="ECO:0000256" key="1">
    <source>
        <dbReference type="ARBA" id="ARBA00023015"/>
    </source>
</evidence>
<evidence type="ECO:0000256" key="3">
    <source>
        <dbReference type="ARBA" id="ARBA00023163"/>
    </source>
</evidence>
<feature type="domain" description="HTH iclR-type" evidence="4">
    <location>
        <begin position="9"/>
        <end position="69"/>
    </location>
</feature>
<feature type="domain" description="IclR-ED" evidence="5">
    <location>
        <begin position="70"/>
        <end position="250"/>
    </location>
</feature>
<dbReference type="Pfam" id="PF09339">
    <property type="entry name" value="HTH_IclR"/>
    <property type="match status" value="1"/>
</dbReference>
<dbReference type="Gene3D" id="1.10.10.10">
    <property type="entry name" value="Winged helix-like DNA-binding domain superfamily/Winged helix DNA-binding domain"/>
    <property type="match status" value="1"/>
</dbReference>
<dbReference type="PANTHER" id="PTHR30136:SF24">
    <property type="entry name" value="HTH-TYPE TRANSCRIPTIONAL REPRESSOR ALLR"/>
    <property type="match status" value="1"/>
</dbReference>
<dbReference type="PROSITE" id="PS51077">
    <property type="entry name" value="HTH_ICLR"/>
    <property type="match status" value="1"/>
</dbReference>
<keyword evidence="1" id="KW-0805">Transcription regulation</keyword>
<sequence>MPERSLRRAPAVERAARILDHLAQAGRPMGLSELSRDLGLPKSSALGICETLVSCGVLRPEAEGYALGSHCLRWSAAYLGGTSLVSEFRRILLSDRGVSAYTVTLSTLDNDHVTYLDCRNSEQPLGFTFRAGLRLPAIYSATGKAMLAYTSPEERRRLLSSPWPAPLTPNGSRDAQRFEDEMRLVRARGYAIDNGEIREGMICVGVPVMASSGQPSAGIAVSLTVAEATPERCDEIGARLSEVAASLALV</sequence>
<evidence type="ECO:0000313" key="6">
    <source>
        <dbReference type="EMBL" id="MBE9637236.1"/>
    </source>
</evidence>
<evidence type="ECO:0000259" key="5">
    <source>
        <dbReference type="PROSITE" id="PS51078"/>
    </source>
</evidence>
<keyword evidence="2" id="KW-0238">DNA-binding</keyword>
<name>A0ABR9X130_9RHOB</name>
<dbReference type="InterPro" id="IPR036388">
    <property type="entry name" value="WH-like_DNA-bd_sf"/>
</dbReference>
<protein>
    <submittedName>
        <fullName evidence="6">IclR family transcriptional regulator</fullName>
    </submittedName>
</protein>
<evidence type="ECO:0000256" key="2">
    <source>
        <dbReference type="ARBA" id="ARBA00023125"/>
    </source>
</evidence>
<dbReference type="InterPro" id="IPR036390">
    <property type="entry name" value="WH_DNA-bd_sf"/>
</dbReference>
<reference evidence="6 7" key="1">
    <citation type="journal article" date="2021" name="Int. J. Syst. Evol. Microbiol.">
        <title>Salipiger mangrovisoli sp. nov., isolated from mangrove soil and the proposal for the reclassification of Paraphaeobacter pallidus as Salipiger pallidus comb. nov.</title>
        <authorList>
            <person name="Du J."/>
            <person name="Liu Y."/>
            <person name="Pei T."/>
            <person name="Deng M.R."/>
            <person name="Zhu H."/>
        </authorList>
    </citation>
    <scope>NUCLEOTIDE SEQUENCE [LARGE SCALE GENOMIC DNA]</scope>
    <source>
        <strain evidence="6 7">6D45A</strain>
    </source>
</reference>
<dbReference type="InterPro" id="IPR029016">
    <property type="entry name" value="GAF-like_dom_sf"/>
</dbReference>
<keyword evidence="3" id="KW-0804">Transcription</keyword>
<dbReference type="Proteomes" id="UP000607796">
    <property type="component" value="Unassembled WGS sequence"/>
</dbReference>
<dbReference type="Gene3D" id="3.30.450.40">
    <property type="match status" value="1"/>
</dbReference>
<gene>
    <name evidence="6" type="ORF">IQ782_10335</name>
</gene>
<organism evidence="6 7">
    <name type="scientific">Salipiger mangrovisoli</name>
    <dbReference type="NCBI Taxonomy" id="2865933"/>
    <lineage>
        <taxon>Bacteria</taxon>
        <taxon>Pseudomonadati</taxon>
        <taxon>Pseudomonadota</taxon>
        <taxon>Alphaproteobacteria</taxon>
        <taxon>Rhodobacterales</taxon>
        <taxon>Roseobacteraceae</taxon>
        <taxon>Salipiger</taxon>
    </lineage>
</organism>
<dbReference type="InterPro" id="IPR014757">
    <property type="entry name" value="Tscrpt_reg_IclR_C"/>
</dbReference>
<dbReference type="SUPFAM" id="SSF55781">
    <property type="entry name" value="GAF domain-like"/>
    <property type="match status" value="1"/>
</dbReference>
<dbReference type="Pfam" id="PF01614">
    <property type="entry name" value="IclR_C"/>
    <property type="match status" value="1"/>
</dbReference>
<dbReference type="InterPro" id="IPR005471">
    <property type="entry name" value="Tscrpt_reg_IclR_N"/>
</dbReference>